<dbReference type="InParanoid" id="A0A0H2RU21"/>
<protein>
    <submittedName>
        <fullName evidence="2">Uncharacterized protein</fullName>
    </submittedName>
</protein>
<accession>A0A0H2RU21</accession>
<keyword evidence="3" id="KW-1185">Reference proteome</keyword>
<evidence type="ECO:0000313" key="2">
    <source>
        <dbReference type="EMBL" id="KLO15102.1"/>
    </source>
</evidence>
<name>A0A0H2RU21_9AGAM</name>
<feature type="non-terminal residue" evidence="2">
    <location>
        <position position="1"/>
    </location>
</feature>
<reference evidence="2 3" key="1">
    <citation type="submission" date="2015-04" db="EMBL/GenBank/DDBJ databases">
        <title>Complete genome sequence of Schizopora paradoxa KUC8140, a cosmopolitan wood degrader in East Asia.</title>
        <authorList>
            <consortium name="DOE Joint Genome Institute"/>
            <person name="Min B."/>
            <person name="Park H."/>
            <person name="Jang Y."/>
            <person name="Kim J.-J."/>
            <person name="Kim K.H."/>
            <person name="Pangilinan J."/>
            <person name="Lipzen A."/>
            <person name="Riley R."/>
            <person name="Grigoriev I.V."/>
            <person name="Spatafora J.W."/>
            <person name="Choi I.-G."/>
        </authorList>
    </citation>
    <scope>NUCLEOTIDE SEQUENCE [LARGE SCALE GENOMIC DNA]</scope>
    <source>
        <strain evidence="2 3">KUC8140</strain>
    </source>
</reference>
<evidence type="ECO:0000313" key="3">
    <source>
        <dbReference type="Proteomes" id="UP000053477"/>
    </source>
</evidence>
<organism evidence="2 3">
    <name type="scientific">Schizopora paradoxa</name>
    <dbReference type="NCBI Taxonomy" id="27342"/>
    <lineage>
        <taxon>Eukaryota</taxon>
        <taxon>Fungi</taxon>
        <taxon>Dikarya</taxon>
        <taxon>Basidiomycota</taxon>
        <taxon>Agaricomycotina</taxon>
        <taxon>Agaricomycetes</taxon>
        <taxon>Hymenochaetales</taxon>
        <taxon>Schizoporaceae</taxon>
        <taxon>Schizopora</taxon>
    </lineage>
</organism>
<dbReference type="Proteomes" id="UP000053477">
    <property type="component" value="Unassembled WGS sequence"/>
</dbReference>
<proteinExistence type="predicted"/>
<feature type="region of interest" description="Disordered" evidence="1">
    <location>
        <begin position="51"/>
        <end position="73"/>
    </location>
</feature>
<dbReference type="AlphaFoldDB" id="A0A0H2RU21"/>
<gene>
    <name evidence="2" type="ORF">SCHPADRAFT_996083</name>
</gene>
<dbReference type="EMBL" id="KQ085934">
    <property type="protein sequence ID" value="KLO15102.1"/>
    <property type="molecule type" value="Genomic_DNA"/>
</dbReference>
<feature type="compositionally biased region" description="Polar residues" evidence="1">
    <location>
        <begin position="58"/>
        <end position="67"/>
    </location>
</feature>
<sequence length="73" mass="7605">VASQRAHASDATTTSGTTLSFVSTTISLYTTPSTSKLFISAKITLRRNGRNILGGEGISSTSRSAGNSEEIKL</sequence>
<evidence type="ECO:0000256" key="1">
    <source>
        <dbReference type="SAM" id="MobiDB-lite"/>
    </source>
</evidence>